<accession>A0A6B9JID7</accession>
<keyword evidence="2" id="KW-1185">Reference proteome</keyword>
<evidence type="ECO:0000313" key="2">
    <source>
        <dbReference type="Proteomes" id="UP000433183"/>
    </source>
</evidence>
<gene>
    <name evidence="1" type="ORF">Hena1_01670</name>
</gene>
<dbReference type="Proteomes" id="UP000433183">
    <property type="component" value="Segment"/>
</dbReference>
<sequence>MAAMTAVFLYWGFKGLLTEWYLWVYAPTVAAPHLISKLISLRYGITTEQKSNDQE</sequence>
<proteinExistence type="predicted"/>
<organism evidence="1 2">
    <name type="scientific">Erwinia phage Hena1</name>
    <dbReference type="NCBI Taxonomy" id="2678601"/>
    <lineage>
        <taxon>Viruses</taxon>
        <taxon>Duplodnaviria</taxon>
        <taxon>Heunggongvirae</taxon>
        <taxon>Uroviricota</taxon>
        <taxon>Caudoviricetes</taxon>
        <taxon>Vequintavirinae</taxon>
        <taxon>Henunavirus</taxon>
        <taxon>Henunavirus hena1</taxon>
    </lineage>
</organism>
<protein>
    <submittedName>
        <fullName evidence="1">Uncharacterized protein</fullName>
    </submittedName>
</protein>
<dbReference type="EMBL" id="MN732867">
    <property type="protein sequence ID" value="QGZ16317.1"/>
    <property type="molecule type" value="Genomic_DNA"/>
</dbReference>
<reference evidence="1 2" key="1">
    <citation type="submission" date="2019-11" db="EMBL/GenBank/DDBJ databases">
        <title>Characterization of a new Erwinia amylovora bacteriophage.</title>
        <authorList>
            <person name="Valentovich L.N."/>
            <person name="Akhremchuk A.E."/>
            <person name="Besarab N.V."/>
            <person name="Lagonenko A.L."/>
        </authorList>
    </citation>
    <scope>NUCLEOTIDE SEQUENCE [LARGE SCALE GENOMIC DNA]</scope>
</reference>
<name>A0A6B9JID7_9CAUD</name>
<evidence type="ECO:0000313" key="1">
    <source>
        <dbReference type="EMBL" id="QGZ16317.1"/>
    </source>
</evidence>